<comment type="caution">
    <text evidence="1">The sequence shown here is derived from an EMBL/GenBank/DDBJ whole genome shotgun (WGS) entry which is preliminary data.</text>
</comment>
<protein>
    <submittedName>
        <fullName evidence="1">Uncharacterized protein</fullName>
    </submittedName>
</protein>
<accession>A0AAV4UU92</accession>
<dbReference type="AlphaFoldDB" id="A0AAV4UU92"/>
<dbReference type="Proteomes" id="UP001054945">
    <property type="component" value="Unassembled WGS sequence"/>
</dbReference>
<evidence type="ECO:0000313" key="1">
    <source>
        <dbReference type="EMBL" id="GIY61359.1"/>
    </source>
</evidence>
<evidence type="ECO:0000313" key="2">
    <source>
        <dbReference type="Proteomes" id="UP001054945"/>
    </source>
</evidence>
<gene>
    <name evidence="1" type="ORF">CEXT_590401</name>
</gene>
<sequence>MPLSGLQIYHLDVLRFEVFSRSSILAKPFCKLSKQVTISAFGCSNLLECPYTTGATYLGKGNDYAEIKIEITLQE</sequence>
<reference evidence="1 2" key="1">
    <citation type="submission" date="2021-06" db="EMBL/GenBank/DDBJ databases">
        <title>Caerostris extrusa draft genome.</title>
        <authorList>
            <person name="Kono N."/>
            <person name="Arakawa K."/>
        </authorList>
    </citation>
    <scope>NUCLEOTIDE SEQUENCE [LARGE SCALE GENOMIC DNA]</scope>
</reference>
<keyword evidence="2" id="KW-1185">Reference proteome</keyword>
<organism evidence="1 2">
    <name type="scientific">Caerostris extrusa</name>
    <name type="common">Bark spider</name>
    <name type="synonym">Caerostris bankana</name>
    <dbReference type="NCBI Taxonomy" id="172846"/>
    <lineage>
        <taxon>Eukaryota</taxon>
        <taxon>Metazoa</taxon>
        <taxon>Ecdysozoa</taxon>
        <taxon>Arthropoda</taxon>
        <taxon>Chelicerata</taxon>
        <taxon>Arachnida</taxon>
        <taxon>Araneae</taxon>
        <taxon>Araneomorphae</taxon>
        <taxon>Entelegynae</taxon>
        <taxon>Araneoidea</taxon>
        <taxon>Araneidae</taxon>
        <taxon>Caerostris</taxon>
    </lineage>
</organism>
<proteinExistence type="predicted"/>
<name>A0AAV4UU92_CAEEX</name>
<dbReference type="EMBL" id="BPLR01013457">
    <property type="protein sequence ID" value="GIY61359.1"/>
    <property type="molecule type" value="Genomic_DNA"/>
</dbReference>